<protein>
    <submittedName>
        <fullName evidence="1">Uncharacterized protein</fullName>
    </submittedName>
</protein>
<accession>A0A6C0B3W4</accession>
<dbReference type="AlphaFoldDB" id="A0A6C0B3W4"/>
<dbReference type="EMBL" id="MN739061">
    <property type="protein sequence ID" value="QHS86746.1"/>
    <property type="molecule type" value="Genomic_DNA"/>
</dbReference>
<organism evidence="1">
    <name type="scientific">viral metagenome</name>
    <dbReference type="NCBI Taxonomy" id="1070528"/>
    <lineage>
        <taxon>unclassified sequences</taxon>
        <taxon>metagenomes</taxon>
        <taxon>organismal metagenomes</taxon>
    </lineage>
</organism>
<proteinExistence type="predicted"/>
<reference evidence="1" key="1">
    <citation type="journal article" date="2020" name="Nature">
        <title>Giant virus diversity and host interactions through global metagenomics.</title>
        <authorList>
            <person name="Schulz F."/>
            <person name="Roux S."/>
            <person name="Paez-Espino D."/>
            <person name="Jungbluth S."/>
            <person name="Walsh D.A."/>
            <person name="Denef V.J."/>
            <person name="McMahon K.D."/>
            <person name="Konstantinidis K.T."/>
            <person name="Eloe-Fadrosh E.A."/>
            <person name="Kyrpides N.C."/>
            <person name="Woyke T."/>
        </authorList>
    </citation>
    <scope>NUCLEOTIDE SEQUENCE</scope>
    <source>
        <strain evidence="1">GVMAG-M-3300009422-16</strain>
    </source>
</reference>
<evidence type="ECO:0000313" key="1">
    <source>
        <dbReference type="EMBL" id="QHS86746.1"/>
    </source>
</evidence>
<name>A0A6C0B3W4_9ZZZZ</name>
<sequence length="154" mass="17135">MYSKIVNPKTGRKVNVGGKIGRTILRNYLIVLSEGGAQARAWVAPWHATTPLRRKVALVLAGNPKLGKYKRKVYDLLVANGGRLPKPGTAYGTQWQYDTLREKLVARGIDTKDAEEIIRLLWTFMLPTLAYGLHPALLKQLRLANVEVPPLPIA</sequence>